<dbReference type="AlphaFoldDB" id="A0A8S3UCF2"/>
<accession>A0A8S3UCF2</accession>
<sequence>MFTAGFEEKLLYSTYTGKIKELNITNGEVRVLGNAESEVFVLAYDNEEKYVYVPRKTQGQIIRRVFENIIFWTELEGKIMRCNTDGSNITRIFNDTVEPAALTIDKGHRWMYFGQGIPNGTIHKLSLDGEGHHIINDLASWVFGIYADDTRLYWMDNFMGDLKSALFDGTDIQTIVSTNTFKLNGEIDVKEEFIFYTSSTQILKINTNGGEVPIVLHTDTERVHGLLLFKQEADINYWVKDMNEIRTITTGNGVACAVSFSRGKYMDQKHEHHTIKVVSKSTATFI</sequence>
<reference evidence="2" key="1">
    <citation type="submission" date="2021-03" db="EMBL/GenBank/DDBJ databases">
        <authorList>
            <person name="Bekaert M."/>
        </authorList>
    </citation>
    <scope>NUCLEOTIDE SEQUENCE</scope>
</reference>
<name>A0A8S3UCF2_MYTED</name>
<dbReference type="Gene3D" id="2.120.10.30">
    <property type="entry name" value="TolB, C-terminal domain"/>
    <property type="match status" value="1"/>
</dbReference>
<dbReference type="PANTHER" id="PTHR46513:SF13">
    <property type="entry name" value="EGF-LIKE DOMAIN-CONTAINING PROTEIN"/>
    <property type="match status" value="1"/>
</dbReference>
<dbReference type="GO" id="GO:0017147">
    <property type="term" value="F:Wnt-protein binding"/>
    <property type="evidence" value="ECO:0007669"/>
    <property type="project" value="TreeGrafter"/>
</dbReference>
<evidence type="ECO:0000313" key="3">
    <source>
        <dbReference type="Proteomes" id="UP000683360"/>
    </source>
</evidence>
<dbReference type="GO" id="GO:0042813">
    <property type="term" value="F:Wnt receptor activity"/>
    <property type="evidence" value="ECO:0007669"/>
    <property type="project" value="TreeGrafter"/>
</dbReference>
<evidence type="ECO:0000313" key="2">
    <source>
        <dbReference type="EMBL" id="CAG2243610.1"/>
    </source>
</evidence>
<comment type="caution">
    <text evidence="2">The sequence shown here is derived from an EMBL/GenBank/DDBJ whole genome shotgun (WGS) entry which is preliminary data.</text>
</comment>
<keyword evidence="3" id="KW-1185">Reference proteome</keyword>
<gene>
    <name evidence="2" type="ORF">MEDL_55725</name>
</gene>
<proteinExistence type="predicted"/>
<dbReference type="Proteomes" id="UP000683360">
    <property type="component" value="Unassembled WGS sequence"/>
</dbReference>
<dbReference type="SUPFAM" id="SSF63825">
    <property type="entry name" value="YWTD domain"/>
    <property type="match status" value="1"/>
</dbReference>
<feature type="domain" description="Prolow-density lipoprotein receptor-related protein 1-like beta-propeller" evidence="1">
    <location>
        <begin position="20"/>
        <end position="223"/>
    </location>
</feature>
<protein>
    <submittedName>
        <fullName evidence="2">VLDLR</fullName>
    </submittedName>
</protein>
<dbReference type="OrthoDB" id="6060441at2759"/>
<dbReference type="EMBL" id="CAJPWZ010002707">
    <property type="protein sequence ID" value="CAG2243610.1"/>
    <property type="molecule type" value="Genomic_DNA"/>
</dbReference>
<dbReference type="GO" id="GO:0060070">
    <property type="term" value="P:canonical Wnt signaling pathway"/>
    <property type="evidence" value="ECO:0007669"/>
    <property type="project" value="TreeGrafter"/>
</dbReference>
<dbReference type="InterPro" id="IPR032485">
    <property type="entry name" value="LRP1-like_beta_prop"/>
</dbReference>
<dbReference type="PANTHER" id="PTHR46513">
    <property type="entry name" value="VITELLOGENIN RECEPTOR-LIKE PROTEIN-RELATED-RELATED"/>
    <property type="match status" value="1"/>
</dbReference>
<dbReference type="InterPro" id="IPR050778">
    <property type="entry name" value="Cueball_EGF_LRP_Nidogen"/>
</dbReference>
<dbReference type="GO" id="GO:0005886">
    <property type="term" value="C:plasma membrane"/>
    <property type="evidence" value="ECO:0007669"/>
    <property type="project" value="TreeGrafter"/>
</dbReference>
<dbReference type="InterPro" id="IPR011042">
    <property type="entry name" value="6-blade_b-propeller_TolB-like"/>
</dbReference>
<organism evidence="2 3">
    <name type="scientific">Mytilus edulis</name>
    <name type="common">Blue mussel</name>
    <dbReference type="NCBI Taxonomy" id="6550"/>
    <lineage>
        <taxon>Eukaryota</taxon>
        <taxon>Metazoa</taxon>
        <taxon>Spiralia</taxon>
        <taxon>Lophotrochozoa</taxon>
        <taxon>Mollusca</taxon>
        <taxon>Bivalvia</taxon>
        <taxon>Autobranchia</taxon>
        <taxon>Pteriomorphia</taxon>
        <taxon>Mytilida</taxon>
        <taxon>Mytiloidea</taxon>
        <taxon>Mytilidae</taxon>
        <taxon>Mytilinae</taxon>
        <taxon>Mytilus</taxon>
    </lineage>
</organism>
<evidence type="ECO:0000259" key="1">
    <source>
        <dbReference type="Pfam" id="PF16472"/>
    </source>
</evidence>
<dbReference type="Pfam" id="PF16472">
    <property type="entry name" value="DUF5050"/>
    <property type="match status" value="1"/>
</dbReference>